<dbReference type="PANTHER" id="PTHR43161">
    <property type="entry name" value="SORBITOL DEHYDROGENASE"/>
    <property type="match status" value="1"/>
</dbReference>
<reference evidence="7" key="2">
    <citation type="submission" date="2021-04" db="EMBL/GenBank/DDBJ databases">
        <authorList>
            <person name="Gilroy R."/>
        </authorList>
    </citation>
    <scope>NUCLEOTIDE SEQUENCE</scope>
    <source>
        <strain evidence="7">ChiGjej1B1-98</strain>
    </source>
</reference>
<comment type="similarity">
    <text evidence="2">Belongs to the zinc-containing alcohol dehydrogenase family.</text>
</comment>
<dbReference type="InterPro" id="IPR013154">
    <property type="entry name" value="ADH-like_N"/>
</dbReference>
<evidence type="ECO:0000256" key="4">
    <source>
        <dbReference type="ARBA" id="ARBA00022833"/>
    </source>
</evidence>
<dbReference type="Pfam" id="PF08240">
    <property type="entry name" value="ADH_N"/>
    <property type="match status" value="1"/>
</dbReference>
<accession>A0A9D1YU46</accession>
<keyword evidence="5" id="KW-0560">Oxidoreductase</keyword>
<dbReference type="Gene3D" id="3.40.50.720">
    <property type="entry name" value="NAD(P)-binding Rossmann-like Domain"/>
    <property type="match status" value="1"/>
</dbReference>
<dbReference type="InterPro" id="IPR036291">
    <property type="entry name" value="NAD(P)-bd_dom_sf"/>
</dbReference>
<evidence type="ECO:0000256" key="3">
    <source>
        <dbReference type="ARBA" id="ARBA00022723"/>
    </source>
</evidence>
<reference evidence="7" key="1">
    <citation type="journal article" date="2021" name="PeerJ">
        <title>Extensive microbial diversity within the chicken gut microbiome revealed by metagenomics and culture.</title>
        <authorList>
            <person name="Gilroy R."/>
            <person name="Ravi A."/>
            <person name="Getino M."/>
            <person name="Pursley I."/>
            <person name="Horton D.L."/>
            <person name="Alikhan N.F."/>
            <person name="Baker D."/>
            <person name="Gharbi K."/>
            <person name="Hall N."/>
            <person name="Watson M."/>
            <person name="Adriaenssens E.M."/>
            <person name="Foster-Nyarko E."/>
            <person name="Jarju S."/>
            <person name="Secka A."/>
            <person name="Antonio M."/>
            <person name="Oren A."/>
            <person name="Chaudhuri R.R."/>
            <person name="La Ragione R."/>
            <person name="Hildebrand F."/>
            <person name="Pallen M.J."/>
        </authorList>
    </citation>
    <scope>NUCLEOTIDE SEQUENCE</scope>
    <source>
        <strain evidence="7">ChiGjej1B1-98</strain>
    </source>
</reference>
<proteinExistence type="inferred from homology"/>
<name>A0A9D1YU46_9MICO</name>
<organism evidence="7 8">
    <name type="scientific">Candidatus Agrococcus pullicola</name>
    <dbReference type="NCBI Taxonomy" id="2838429"/>
    <lineage>
        <taxon>Bacteria</taxon>
        <taxon>Bacillati</taxon>
        <taxon>Actinomycetota</taxon>
        <taxon>Actinomycetes</taxon>
        <taxon>Micrococcales</taxon>
        <taxon>Microbacteriaceae</taxon>
        <taxon>Agrococcus</taxon>
    </lineage>
</organism>
<dbReference type="AlphaFoldDB" id="A0A9D1YU46"/>
<dbReference type="GO" id="GO:0016491">
    <property type="term" value="F:oxidoreductase activity"/>
    <property type="evidence" value="ECO:0007669"/>
    <property type="project" value="UniProtKB-KW"/>
</dbReference>
<protein>
    <submittedName>
        <fullName evidence="7">Alcohol dehydrogenase catalytic domain-containing protein</fullName>
    </submittedName>
</protein>
<comment type="caution">
    <text evidence="7">The sequence shown here is derived from an EMBL/GenBank/DDBJ whole genome shotgun (WGS) entry which is preliminary data.</text>
</comment>
<dbReference type="PANTHER" id="PTHR43161:SF9">
    <property type="entry name" value="SORBITOL DEHYDROGENASE"/>
    <property type="match status" value="1"/>
</dbReference>
<keyword evidence="3" id="KW-0479">Metal-binding</keyword>
<gene>
    <name evidence="7" type="ORF">H9830_06315</name>
</gene>
<sequence length="223" mass="23681">MRAAFITEKESIEIREVETPEPGPDQVRVRVDYVGICGSDLHYYYEGANGAFVVKEPLIPGHELSGRIDLDPQGEWEPGTGVTVHPARFGDSQPGIEDEPHLWPNGSYLGSASTWPHTQGALSEHLIVERSMIRLLPDALPVRRAVLAEPLAVALHGVSKARNEVAGARVLITGSGPIGLLSIAAALDAGAASVTATDVLEGPLQRAKDMGASSVINVAEEEV</sequence>
<feature type="non-terminal residue" evidence="7">
    <location>
        <position position="223"/>
    </location>
</feature>
<evidence type="ECO:0000256" key="5">
    <source>
        <dbReference type="ARBA" id="ARBA00023002"/>
    </source>
</evidence>
<evidence type="ECO:0000313" key="8">
    <source>
        <dbReference type="Proteomes" id="UP000824005"/>
    </source>
</evidence>
<feature type="domain" description="Alcohol dehydrogenase-like N-terminal" evidence="6">
    <location>
        <begin position="23"/>
        <end position="137"/>
    </location>
</feature>
<evidence type="ECO:0000256" key="2">
    <source>
        <dbReference type="ARBA" id="ARBA00008072"/>
    </source>
</evidence>
<dbReference type="Proteomes" id="UP000824005">
    <property type="component" value="Unassembled WGS sequence"/>
</dbReference>
<dbReference type="InterPro" id="IPR011032">
    <property type="entry name" value="GroES-like_sf"/>
</dbReference>
<dbReference type="SUPFAM" id="SSF51735">
    <property type="entry name" value="NAD(P)-binding Rossmann-fold domains"/>
    <property type="match status" value="1"/>
</dbReference>
<comment type="cofactor">
    <cofactor evidence="1">
        <name>Zn(2+)</name>
        <dbReference type="ChEBI" id="CHEBI:29105"/>
    </cofactor>
</comment>
<dbReference type="EMBL" id="DXDC01000183">
    <property type="protein sequence ID" value="HIY65874.1"/>
    <property type="molecule type" value="Genomic_DNA"/>
</dbReference>
<evidence type="ECO:0000313" key="7">
    <source>
        <dbReference type="EMBL" id="HIY65874.1"/>
    </source>
</evidence>
<evidence type="ECO:0000256" key="1">
    <source>
        <dbReference type="ARBA" id="ARBA00001947"/>
    </source>
</evidence>
<dbReference type="SUPFAM" id="SSF50129">
    <property type="entry name" value="GroES-like"/>
    <property type="match status" value="1"/>
</dbReference>
<dbReference type="GO" id="GO:0046872">
    <property type="term" value="F:metal ion binding"/>
    <property type="evidence" value="ECO:0007669"/>
    <property type="project" value="UniProtKB-KW"/>
</dbReference>
<evidence type="ECO:0000259" key="6">
    <source>
        <dbReference type="Pfam" id="PF08240"/>
    </source>
</evidence>
<keyword evidence="4" id="KW-0862">Zinc</keyword>
<dbReference type="Gene3D" id="3.90.180.10">
    <property type="entry name" value="Medium-chain alcohol dehydrogenases, catalytic domain"/>
    <property type="match status" value="1"/>
</dbReference>